<comment type="caution">
    <text evidence="2">The sequence shown here is derived from an EMBL/GenBank/DDBJ whole genome shotgun (WGS) entry which is preliminary data.</text>
</comment>
<organism evidence="2 3">
    <name type="scientific">Lunasporangiospora selenospora</name>
    <dbReference type="NCBI Taxonomy" id="979761"/>
    <lineage>
        <taxon>Eukaryota</taxon>
        <taxon>Fungi</taxon>
        <taxon>Fungi incertae sedis</taxon>
        <taxon>Mucoromycota</taxon>
        <taxon>Mortierellomycotina</taxon>
        <taxon>Mortierellomycetes</taxon>
        <taxon>Mortierellales</taxon>
        <taxon>Mortierellaceae</taxon>
        <taxon>Lunasporangiospora</taxon>
    </lineage>
</organism>
<dbReference type="EMBL" id="JAABOA010006876">
    <property type="protein sequence ID" value="KAF9553554.1"/>
    <property type="molecule type" value="Genomic_DNA"/>
</dbReference>
<name>A0A9P6FKG0_9FUNG</name>
<feature type="non-terminal residue" evidence="2">
    <location>
        <position position="218"/>
    </location>
</feature>
<reference evidence="2" key="1">
    <citation type="journal article" date="2020" name="Fungal Divers.">
        <title>Resolving the Mortierellaceae phylogeny through synthesis of multi-gene phylogenetics and phylogenomics.</title>
        <authorList>
            <person name="Vandepol N."/>
            <person name="Liber J."/>
            <person name="Desiro A."/>
            <person name="Na H."/>
            <person name="Kennedy M."/>
            <person name="Barry K."/>
            <person name="Grigoriev I.V."/>
            <person name="Miller A.N."/>
            <person name="O'Donnell K."/>
            <person name="Stajich J.E."/>
            <person name="Bonito G."/>
        </authorList>
    </citation>
    <scope>NUCLEOTIDE SEQUENCE</scope>
    <source>
        <strain evidence="2">KOD1015</strain>
    </source>
</reference>
<dbReference type="OrthoDB" id="2536450at2759"/>
<dbReference type="AlphaFoldDB" id="A0A9P6FKG0"/>
<evidence type="ECO:0000313" key="2">
    <source>
        <dbReference type="EMBL" id="KAF9553554.1"/>
    </source>
</evidence>
<dbReference type="Proteomes" id="UP000780801">
    <property type="component" value="Unassembled WGS sequence"/>
</dbReference>
<sequence>PRVTECLPLSPMMELFNATFDSTSPATIQLANDTAASFCVMPICKPRTVSLLENTIRQNCLEGPEEAEGLEVLFAASALYVPFKQGLCQQLDPPRNGTFCVTVMVESMSAYLKENPFHVNSTTSSTPLPTQIRANPSTIPSSNATSSSNEATPSPTKSPSKPKKHKGGIMDLIWDKAALQAYVDKTPQAVVCTPCNKAMINPINNYVSIHQLELDPDI</sequence>
<protein>
    <submittedName>
        <fullName evidence="2">Uncharacterized protein</fullName>
    </submittedName>
</protein>
<feature type="non-terminal residue" evidence="2">
    <location>
        <position position="1"/>
    </location>
</feature>
<gene>
    <name evidence="2" type="ORF">BGW38_009378</name>
</gene>
<keyword evidence="3" id="KW-1185">Reference proteome</keyword>
<accession>A0A9P6FKG0</accession>
<proteinExistence type="predicted"/>
<feature type="compositionally biased region" description="Low complexity" evidence="1">
    <location>
        <begin position="135"/>
        <end position="159"/>
    </location>
</feature>
<feature type="region of interest" description="Disordered" evidence="1">
    <location>
        <begin position="120"/>
        <end position="166"/>
    </location>
</feature>
<evidence type="ECO:0000256" key="1">
    <source>
        <dbReference type="SAM" id="MobiDB-lite"/>
    </source>
</evidence>
<evidence type="ECO:0000313" key="3">
    <source>
        <dbReference type="Proteomes" id="UP000780801"/>
    </source>
</evidence>
<feature type="compositionally biased region" description="Polar residues" evidence="1">
    <location>
        <begin position="120"/>
        <end position="134"/>
    </location>
</feature>